<gene>
    <name evidence="9" type="ORF">N0K80_05490</name>
</gene>
<dbReference type="InterPro" id="IPR002901">
    <property type="entry name" value="MGlyc_endo_b_GlcNAc-like_dom"/>
</dbReference>
<dbReference type="Gene3D" id="1.10.530.10">
    <property type="match status" value="1"/>
</dbReference>
<evidence type="ECO:0000256" key="3">
    <source>
        <dbReference type="ARBA" id="ARBA00022525"/>
    </source>
</evidence>
<dbReference type="Gene3D" id="2.30.30.170">
    <property type="match status" value="1"/>
</dbReference>
<keyword evidence="6" id="KW-0961">Cell wall biogenesis/degradation</keyword>
<feature type="signal peptide" evidence="7">
    <location>
        <begin position="1"/>
        <end position="23"/>
    </location>
</feature>
<keyword evidence="5" id="KW-0378">Hydrolase</keyword>
<dbReference type="RefSeq" id="WP_269024050.1">
    <property type="nucleotide sequence ID" value="NZ_JANXKW010000003.1"/>
</dbReference>
<dbReference type="Pfam" id="PF01832">
    <property type="entry name" value="Glucosaminidase"/>
    <property type="match status" value="1"/>
</dbReference>
<reference evidence="9" key="1">
    <citation type="submission" date="2022-09" db="EMBL/GenBank/DDBJ databases">
        <title>Diversity of Dellaglioa algida.</title>
        <authorList>
            <person name="Matthias E."/>
            <person name="Werum V."/>
        </authorList>
    </citation>
    <scope>NUCLEOTIDE SEQUENCE</scope>
    <source>
        <strain evidence="9">TMW 2.2523</strain>
    </source>
</reference>
<dbReference type="InterPro" id="IPR025987">
    <property type="entry name" value="GW_dom"/>
</dbReference>
<protein>
    <submittedName>
        <fullName evidence="9">Glucosaminidase domain-containing protein</fullName>
    </submittedName>
</protein>
<organism evidence="9 10">
    <name type="scientific">Dellaglioa carnosa</name>
    <dbReference type="NCBI Taxonomy" id="2995136"/>
    <lineage>
        <taxon>Bacteria</taxon>
        <taxon>Bacillati</taxon>
        <taxon>Bacillota</taxon>
        <taxon>Bacilli</taxon>
        <taxon>Lactobacillales</taxon>
        <taxon>Lactobacillaceae</taxon>
        <taxon>Dellaglioa</taxon>
    </lineage>
</organism>
<evidence type="ECO:0000259" key="8">
    <source>
        <dbReference type="PROSITE" id="PS51780"/>
    </source>
</evidence>
<evidence type="ECO:0000256" key="2">
    <source>
        <dbReference type="ARBA" id="ARBA00010266"/>
    </source>
</evidence>
<dbReference type="PANTHER" id="PTHR33308">
    <property type="entry name" value="PEPTIDOGLYCAN HYDROLASE FLGJ"/>
    <property type="match status" value="1"/>
</dbReference>
<evidence type="ECO:0000256" key="4">
    <source>
        <dbReference type="ARBA" id="ARBA00022729"/>
    </source>
</evidence>
<feature type="non-terminal residue" evidence="9">
    <location>
        <position position="295"/>
    </location>
</feature>
<dbReference type="Proteomes" id="UP001081467">
    <property type="component" value="Unassembled WGS sequence"/>
</dbReference>
<sequence>MKNKKMIKVSVALFAASIGVGFAGIPTINQKTSVVEANASTDFVNKMSDSVQNTARKNNLYSSVTLAQMILESSYGKSELATKANNYFGIKGSYYGATYSKKSLEYDSKGKPYYAVSKFKKYPSVQASIDDYANHMRNGVTWDHKYYSGVWRENAKNYQAATKALNAKYSTNGIYATHLNKLITTYHLDKLDVSYSKVSYRDGTGSETAKVVGNGYNLYNHVSNTAGSASKGSASQLAGKEVYMDCTANKDNQSTWYRIRVAGSNTKYWVDGRALQLRKIDYVALPANATMTFNG</sequence>
<dbReference type="SMART" id="SM00047">
    <property type="entry name" value="LYZ2"/>
    <property type="match status" value="1"/>
</dbReference>
<feature type="chain" id="PRO_5047097905" evidence="7">
    <location>
        <begin position="24"/>
        <end position="295"/>
    </location>
</feature>
<proteinExistence type="inferred from homology"/>
<dbReference type="PANTHER" id="PTHR33308:SF9">
    <property type="entry name" value="PEPTIDOGLYCAN HYDROLASE FLGJ"/>
    <property type="match status" value="1"/>
</dbReference>
<keyword evidence="4 7" id="KW-0732">Signal</keyword>
<dbReference type="EMBL" id="JANXLI010000003">
    <property type="protein sequence ID" value="MCZ2491609.1"/>
    <property type="molecule type" value="Genomic_DNA"/>
</dbReference>
<evidence type="ECO:0000256" key="1">
    <source>
        <dbReference type="ARBA" id="ARBA00004613"/>
    </source>
</evidence>
<evidence type="ECO:0000313" key="9">
    <source>
        <dbReference type="EMBL" id="MCZ2491609.1"/>
    </source>
</evidence>
<dbReference type="PROSITE" id="PS51780">
    <property type="entry name" value="GW"/>
    <property type="match status" value="1"/>
</dbReference>
<evidence type="ECO:0000256" key="7">
    <source>
        <dbReference type="SAM" id="SignalP"/>
    </source>
</evidence>
<keyword evidence="10" id="KW-1185">Reference proteome</keyword>
<dbReference type="InterPro" id="IPR051056">
    <property type="entry name" value="Glycosyl_Hydrolase_73"/>
</dbReference>
<evidence type="ECO:0000256" key="6">
    <source>
        <dbReference type="ARBA" id="ARBA00023316"/>
    </source>
</evidence>
<dbReference type="SUPFAM" id="SSF82057">
    <property type="entry name" value="Prokaryotic SH3-related domain"/>
    <property type="match status" value="1"/>
</dbReference>
<evidence type="ECO:0000313" key="10">
    <source>
        <dbReference type="Proteomes" id="UP001081467"/>
    </source>
</evidence>
<comment type="caution">
    <text evidence="9">The sequence shown here is derived from an EMBL/GenBank/DDBJ whole genome shotgun (WGS) entry which is preliminary data.</text>
</comment>
<comment type="similarity">
    <text evidence="2">Belongs to the glycosyl hydrolase 73 family.</text>
</comment>
<keyword evidence="3" id="KW-0964">Secreted</keyword>
<dbReference type="Gene3D" id="4.10.80.30">
    <property type="entry name" value="DNA polymerase, domain 6"/>
    <property type="match status" value="1"/>
</dbReference>
<accession>A0ABT4JMN3</accession>
<comment type="subcellular location">
    <subcellularLocation>
        <location evidence="1">Secreted</location>
    </subcellularLocation>
</comment>
<name>A0ABT4JMN3_9LACO</name>
<evidence type="ECO:0000256" key="5">
    <source>
        <dbReference type="ARBA" id="ARBA00022801"/>
    </source>
</evidence>
<dbReference type="InterPro" id="IPR038200">
    <property type="entry name" value="GW_dom_sf"/>
</dbReference>
<feature type="domain" description="GW" evidence="8">
    <location>
        <begin position="194"/>
        <end position="280"/>
    </location>
</feature>